<evidence type="ECO:0000256" key="2">
    <source>
        <dbReference type="SAM" id="SignalP"/>
    </source>
</evidence>
<dbReference type="Proteomes" id="UP000321577">
    <property type="component" value="Unassembled WGS sequence"/>
</dbReference>
<dbReference type="InterPro" id="IPR005181">
    <property type="entry name" value="SASA"/>
</dbReference>
<name>A0A512M4K3_9BACT</name>
<evidence type="ECO:0008006" key="7">
    <source>
        <dbReference type="Google" id="ProtNLM"/>
    </source>
</evidence>
<gene>
    <name evidence="5" type="ORF">BGE01nite_09650</name>
</gene>
<feature type="domain" description="Sialidase" evidence="4">
    <location>
        <begin position="56"/>
        <end position="343"/>
    </location>
</feature>
<comment type="caution">
    <text evidence="5">The sequence shown here is derived from an EMBL/GenBank/DDBJ whole genome shotgun (WGS) entry which is preliminary data.</text>
</comment>
<dbReference type="InterPro" id="IPR036278">
    <property type="entry name" value="Sialidase_sf"/>
</dbReference>
<dbReference type="PANTHER" id="PTHR31988">
    <property type="entry name" value="ESTERASE, PUTATIVE (DUF303)-RELATED"/>
    <property type="match status" value="1"/>
</dbReference>
<evidence type="ECO:0000259" key="3">
    <source>
        <dbReference type="Pfam" id="PF03629"/>
    </source>
</evidence>
<dbReference type="InterPro" id="IPR011040">
    <property type="entry name" value="Sialidase"/>
</dbReference>
<dbReference type="Gene3D" id="3.40.50.1110">
    <property type="entry name" value="SGNH hydrolase"/>
    <property type="match status" value="1"/>
</dbReference>
<keyword evidence="6" id="KW-1185">Reference proteome</keyword>
<feature type="signal peptide" evidence="2">
    <location>
        <begin position="1"/>
        <end position="21"/>
    </location>
</feature>
<dbReference type="AlphaFoldDB" id="A0A512M4K3"/>
<evidence type="ECO:0000313" key="5">
    <source>
        <dbReference type="EMBL" id="GEP41674.1"/>
    </source>
</evidence>
<dbReference type="Pfam" id="PF03629">
    <property type="entry name" value="SASA"/>
    <property type="match status" value="1"/>
</dbReference>
<dbReference type="Pfam" id="PF13088">
    <property type="entry name" value="BNR_2"/>
    <property type="match status" value="1"/>
</dbReference>
<dbReference type="InterPro" id="IPR052940">
    <property type="entry name" value="Carb_Esterase_6"/>
</dbReference>
<evidence type="ECO:0000313" key="6">
    <source>
        <dbReference type="Proteomes" id="UP000321577"/>
    </source>
</evidence>
<protein>
    <recommendedName>
        <fullName evidence="7">Sialate O-acetylesterase domain-containing protein</fullName>
    </recommendedName>
</protein>
<sequence>MKHLFSILFLLTSALTSALTAAEYPIAKVITKTGGEYDETKRSWQGIPGIERASNGRLWATWYTGDVGEGAIGNYMMAATCEDVGKKWSKPIAIQGPKGMRIGDPLPWIDPKSRLWLFYTQFTEKTETSPLLRATFAVRADDPTQAEPQWSAPFVVAPDGILFGKPIIRQDGAWIAPFFINGPSLKNAEIAGKETGTLISTDEGTTWKWLGGTSLPENLLNFSEATLAQRKDNSLWMVIRTSVGLYESTSKDGGKTWGEATPMPGFEKGPSTRACMSKLASGAFMLVYHDAPPNKNGGFGRACMTVWLSDDEGRTWPKKLLLDERSGVSYPDAVQAPDGRIFITYDLGRYRAGDKAILVSVLREEDICAGKLVSKDAKLKIVANQCYAYGNHPDIRDEEKVASQMPAKEKFHLYLLIGQSNMAGRGVMTEDDSLSKLRLLKFSQRNAWAPGTDPLHTDKPAAAGVGLGTSFAREMADADKEITVGVIPCAVGGTPLQRWQKGGDLYEQALVRAKLAMKDGTLKGILWHQGEGDSGKEETAKTYGARLSQMIADLRADLGVGEVPFVAGKLGEFLSNTTRDGKPSFWPLVNEQISAIPKTVPKTAVVESTGLHHKGDGVHFDTPSLREFGRRYAKAMAGLK</sequence>
<keyword evidence="2" id="KW-0732">Signal</keyword>
<dbReference type="EMBL" id="BKAG01000004">
    <property type="protein sequence ID" value="GEP41674.1"/>
    <property type="molecule type" value="Genomic_DNA"/>
</dbReference>
<dbReference type="PANTHER" id="PTHR31988:SF19">
    <property type="entry name" value="9-O-ACETYL-N-ACETYLNEURAMINIC ACID DEACETYLASE-RELATED"/>
    <property type="match status" value="1"/>
</dbReference>
<dbReference type="OrthoDB" id="41724at2"/>
<proteinExistence type="predicted"/>
<feature type="chain" id="PRO_5021762800" description="Sialate O-acetylesterase domain-containing protein" evidence="2">
    <location>
        <begin position="22"/>
        <end position="640"/>
    </location>
</feature>
<organism evidence="5 6">
    <name type="scientific">Brevifollis gellanilyticus</name>
    <dbReference type="NCBI Taxonomy" id="748831"/>
    <lineage>
        <taxon>Bacteria</taxon>
        <taxon>Pseudomonadati</taxon>
        <taxon>Verrucomicrobiota</taxon>
        <taxon>Verrucomicrobiia</taxon>
        <taxon>Verrucomicrobiales</taxon>
        <taxon>Verrucomicrobiaceae</taxon>
    </lineage>
</organism>
<dbReference type="InterPro" id="IPR036514">
    <property type="entry name" value="SGNH_hydro_sf"/>
</dbReference>
<evidence type="ECO:0000259" key="4">
    <source>
        <dbReference type="Pfam" id="PF13088"/>
    </source>
</evidence>
<evidence type="ECO:0000256" key="1">
    <source>
        <dbReference type="ARBA" id="ARBA00022801"/>
    </source>
</evidence>
<dbReference type="GO" id="GO:0016788">
    <property type="term" value="F:hydrolase activity, acting on ester bonds"/>
    <property type="evidence" value="ECO:0007669"/>
    <property type="project" value="UniProtKB-ARBA"/>
</dbReference>
<dbReference type="RefSeq" id="WP_146849129.1">
    <property type="nucleotide sequence ID" value="NZ_BKAG01000004.1"/>
</dbReference>
<dbReference type="SUPFAM" id="SSF52266">
    <property type="entry name" value="SGNH hydrolase"/>
    <property type="match status" value="1"/>
</dbReference>
<accession>A0A512M4K3</accession>
<reference evidence="5 6" key="1">
    <citation type="submission" date="2019-07" db="EMBL/GenBank/DDBJ databases">
        <title>Whole genome shotgun sequence of Brevifollis gellanilyticus NBRC 108608.</title>
        <authorList>
            <person name="Hosoyama A."/>
            <person name="Uohara A."/>
            <person name="Ohji S."/>
            <person name="Ichikawa N."/>
        </authorList>
    </citation>
    <scope>NUCLEOTIDE SEQUENCE [LARGE SCALE GENOMIC DNA]</scope>
    <source>
        <strain evidence="5 6">NBRC 108608</strain>
    </source>
</reference>
<dbReference type="SUPFAM" id="SSF50939">
    <property type="entry name" value="Sialidases"/>
    <property type="match status" value="1"/>
</dbReference>
<dbReference type="Gene3D" id="2.120.10.10">
    <property type="match status" value="1"/>
</dbReference>
<dbReference type="CDD" id="cd15482">
    <property type="entry name" value="Sialidase_non-viral"/>
    <property type="match status" value="1"/>
</dbReference>
<keyword evidence="1" id="KW-0378">Hydrolase</keyword>
<feature type="domain" description="Sialate O-acetylesterase" evidence="3">
    <location>
        <begin position="411"/>
        <end position="637"/>
    </location>
</feature>